<dbReference type="GO" id="GO:0003676">
    <property type="term" value="F:nucleic acid binding"/>
    <property type="evidence" value="ECO:0007669"/>
    <property type="project" value="InterPro"/>
</dbReference>
<dbReference type="PANTHER" id="PTHR35046">
    <property type="entry name" value="ZINC KNUCKLE (CCHC-TYPE) FAMILY PROTEIN"/>
    <property type="match status" value="1"/>
</dbReference>
<dbReference type="Gene3D" id="3.30.420.10">
    <property type="entry name" value="Ribonuclease H-like superfamily/Ribonuclease H"/>
    <property type="match status" value="1"/>
</dbReference>
<dbReference type="EMBL" id="QJKJ01005047">
    <property type="protein sequence ID" value="RDX91726.1"/>
    <property type="molecule type" value="Genomic_DNA"/>
</dbReference>
<gene>
    <name evidence="2" type="ORF">CR513_26249</name>
</gene>
<dbReference type="SUPFAM" id="SSF53098">
    <property type="entry name" value="Ribonuclease H-like"/>
    <property type="match status" value="1"/>
</dbReference>
<dbReference type="PANTHER" id="PTHR35046:SF9">
    <property type="entry name" value="RNA-DIRECTED DNA POLYMERASE"/>
    <property type="match status" value="1"/>
</dbReference>
<organism evidence="2 3">
    <name type="scientific">Mucuna pruriens</name>
    <name type="common">Velvet bean</name>
    <name type="synonym">Dolichos pruriens</name>
    <dbReference type="NCBI Taxonomy" id="157652"/>
    <lineage>
        <taxon>Eukaryota</taxon>
        <taxon>Viridiplantae</taxon>
        <taxon>Streptophyta</taxon>
        <taxon>Embryophyta</taxon>
        <taxon>Tracheophyta</taxon>
        <taxon>Spermatophyta</taxon>
        <taxon>Magnoliopsida</taxon>
        <taxon>eudicotyledons</taxon>
        <taxon>Gunneridae</taxon>
        <taxon>Pentapetalae</taxon>
        <taxon>rosids</taxon>
        <taxon>fabids</taxon>
        <taxon>Fabales</taxon>
        <taxon>Fabaceae</taxon>
        <taxon>Papilionoideae</taxon>
        <taxon>50 kb inversion clade</taxon>
        <taxon>NPAAA clade</taxon>
        <taxon>indigoferoid/millettioid clade</taxon>
        <taxon>Phaseoleae</taxon>
        <taxon>Mucuna</taxon>
    </lineage>
</organism>
<feature type="domain" description="Integrase catalytic" evidence="1">
    <location>
        <begin position="1"/>
        <end position="82"/>
    </location>
</feature>
<name>A0A371GMH9_MUCPR</name>
<feature type="non-terminal residue" evidence="2">
    <location>
        <position position="1"/>
    </location>
</feature>
<comment type="caution">
    <text evidence="2">The sequence shown here is derived from an EMBL/GenBank/DDBJ whole genome shotgun (WGS) entry which is preliminary data.</text>
</comment>
<evidence type="ECO:0000313" key="3">
    <source>
        <dbReference type="Proteomes" id="UP000257109"/>
    </source>
</evidence>
<dbReference type="InterPro" id="IPR012337">
    <property type="entry name" value="RNaseH-like_sf"/>
</dbReference>
<proteinExistence type="predicted"/>
<evidence type="ECO:0000313" key="2">
    <source>
        <dbReference type="EMBL" id="RDX91726.1"/>
    </source>
</evidence>
<protein>
    <recommendedName>
        <fullName evidence="1">Integrase catalytic domain-containing protein</fullName>
    </recommendedName>
</protein>
<sequence length="206" mass="23909">MGAWYQSKLGTKILFSTTCHPQTSGQIEMVNRILSQLLRFFIGKSLRSWEDWLPDIEFAYNRVVIGVWVQPITPLDLFPLPNVASRLNEDGISKAQFVKKLHEKARSYVEKRVDQYSRKANRGKKEKDFDRGNLAWVHLRKERFSSLRNSKLLLREDGPFKILKKINDNSYTVDMPQEYGCTTSSLNLMTNSLQEGEYDVNMDQGL</sequence>
<dbReference type="InterPro" id="IPR001584">
    <property type="entry name" value="Integrase_cat-core"/>
</dbReference>
<dbReference type="AlphaFoldDB" id="A0A371GMH9"/>
<dbReference type="InterPro" id="IPR036397">
    <property type="entry name" value="RNaseH_sf"/>
</dbReference>
<dbReference type="Pfam" id="PF24626">
    <property type="entry name" value="SH3_Tf2-1"/>
    <property type="match status" value="1"/>
</dbReference>
<dbReference type="STRING" id="157652.A0A371GMH9"/>
<dbReference type="Proteomes" id="UP000257109">
    <property type="component" value="Unassembled WGS sequence"/>
</dbReference>
<keyword evidence="3" id="KW-1185">Reference proteome</keyword>
<dbReference type="OrthoDB" id="1935586at2759"/>
<reference evidence="2" key="1">
    <citation type="submission" date="2018-05" db="EMBL/GenBank/DDBJ databases">
        <title>Draft genome of Mucuna pruriens seed.</title>
        <authorList>
            <person name="Nnadi N.E."/>
            <person name="Vos R."/>
            <person name="Hasami M.H."/>
            <person name="Devisetty U.K."/>
            <person name="Aguiy J.C."/>
        </authorList>
    </citation>
    <scope>NUCLEOTIDE SEQUENCE [LARGE SCALE GENOMIC DNA]</scope>
    <source>
        <strain evidence="2">JCA_2017</strain>
    </source>
</reference>
<evidence type="ECO:0000259" key="1">
    <source>
        <dbReference type="PROSITE" id="PS50994"/>
    </source>
</evidence>
<accession>A0A371GMH9</accession>
<dbReference type="GO" id="GO:0015074">
    <property type="term" value="P:DNA integration"/>
    <property type="evidence" value="ECO:0007669"/>
    <property type="project" value="InterPro"/>
</dbReference>
<dbReference type="InterPro" id="IPR056924">
    <property type="entry name" value="SH3_Tf2-1"/>
</dbReference>
<dbReference type="PROSITE" id="PS50994">
    <property type="entry name" value="INTEGRASE"/>
    <property type="match status" value="1"/>
</dbReference>